<dbReference type="Proteomes" id="UP000030758">
    <property type="component" value="Unassembled WGS sequence"/>
</dbReference>
<evidence type="ECO:0000313" key="1">
    <source>
        <dbReference type="EMBL" id="KFD51402.1"/>
    </source>
</evidence>
<dbReference type="AlphaFoldDB" id="A0A085MUH5"/>
<dbReference type="EMBL" id="KL363240">
    <property type="protein sequence ID" value="KFD51402.1"/>
    <property type="molecule type" value="Genomic_DNA"/>
</dbReference>
<accession>A0A085MUH5</accession>
<evidence type="ECO:0000313" key="2">
    <source>
        <dbReference type="EMBL" id="KFD60871.1"/>
    </source>
</evidence>
<dbReference type="EMBL" id="KL367644">
    <property type="protein sequence ID" value="KFD60871.1"/>
    <property type="molecule type" value="Genomic_DNA"/>
</dbReference>
<gene>
    <name evidence="1" type="ORF">M513_07807</name>
    <name evidence="2" type="ORF">M514_07807</name>
</gene>
<reference evidence="2 3" key="1">
    <citation type="journal article" date="2014" name="Nat. Genet.">
        <title>Genome and transcriptome of the porcine whipworm Trichuris suis.</title>
        <authorList>
            <person name="Jex A.R."/>
            <person name="Nejsum P."/>
            <person name="Schwarz E.M."/>
            <person name="Hu L."/>
            <person name="Young N.D."/>
            <person name="Hall R.S."/>
            <person name="Korhonen P.K."/>
            <person name="Liao S."/>
            <person name="Thamsborg S."/>
            <person name="Xia J."/>
            <person name="Xu P."/>
            <person name="Wang S."/>
            <person name="Scheerlinck J.P."/>
            <person name="Hofmann A."/>
            <person name="Sternberg P.W."/>
            <person name="Wang J."/>
            <person name="Gasser R.B."/>
        </authorList>
    </citation>
    <scope>NUCLEOTIDE SEQUENCE [LARGE SCALE GENOMIC DNA]</scope>
    <source>
        <strain evidence="2">DCEP-RM93F</strain>
        <strain evidence="1">DCEP-RM93M</strain>
    </source>
</reference>
<dbReference type="Proteomes" id="UP000030764">
    <property type="component" value="Unassembled WGS sequence"/>
</dbReference>
<protein>
    <submittedName>
        <fullName evidence="2">Uncharacterized protein</fullName>
    </submittedName>
</protein>
<evidence type="ECO:0000313" key="3">
    <source>
        <dbReference type="Proteomes" id="UP000030764"/>
    </source>
</evidence>
<proteinExistence type="predicted"/>
<name>A0A085MUH5_9BILA</name>
<sequence>MNDNTQICIVKLRTGACDLRRSDFFWLRNALDVFTAHQNSSTFYLFLSPGASKQQSSVVDFLWSRPLLHQEMMAVLSKLRQFQALHRPLGLPPPPLLPSPPETEIARWGGGDIVPLGNTECRRLSTVHHLVS</sequence>
<keyword evidence="3" id="KW-1185">Reference proteome</keyword>
<organism evidence="2">
    <name type="scientific">Trichuris suis</name>
    <name type="common">pig whipworm</name>
    <dbReference type="NCBI Taxonomy" id="68888"/>
    <lineage>
        <taxon>Eukaryota</taxon>
        <taxon>Metazoa</taxon>
        <taxon>Ecdysozoa</taxon>
        <taxon>Nematoda</taxon>
        <taxon>Enoplea</taxon>
        <taxon>Dorylaimia</taxon>
        <taxon>Trichinellida</taxon>
        <taxon>Trichuridae</taxon>
        <taxon>Trichuris</taxon>
    </lineage>
</organism>